<keyword evidence="7" id="KW-0233">DNA recombination</keyword>
<dbReference type="GO" id="GO:0015074">
    <property type="term" value="P:DNA integration"/>
    <property type="evidence" value="ECO:0007669"/>
    <property type="project" value="UniProtKB-KW"/>
</dbReference>
<evidence type="ECO:0000256" key="7">
    <source>
        <dbReference type="ARBA" id="ARBA00023172"/>
    </source>
</evidence>
<evidence type="ECO:0000256" key="1">
    <source>
        <dbReference type="ARBA" id="ARBA00022722"/>
    </source>
</evidence>
<evidence type="ECO:0000313" key="9">
    <source>
        <dbReference type="EMBL" id="PJC01812.1"/>
    </source>
</evidence>
<dbReference type="GO" id="GO:0004519">
    <property type="term" value="F:endonuclease activity"/>
    <property type="evidence" value="ECO:0007669"/>
    <property type="project" value="UniProtKB-KW"/>
</dbReference>
<dbReference type="SUPFAM" id="SSF53098">
    <property type="entry name" value="Ribonuclease H-like"/>
    <property type="match status" value="1"/>
</dbReference>
<dbReference type="GO" id="GO:0003676">
    <property type="term" value="F:nucleic acid binding"/>
    <property type="evidence" value="ECO:0007669"/>
    <property type="project" value="InterPro"/>
</dbReference>
<dbReference type="Proteomes" id="UP000230136">
    <property type="component" value="Unassembled WGS sequence"/>
</dbReference>
<name>A0A2M8DR43_9BACT</name>
<comment type="caution">
    <text evidence="9">The sequence shown here is derived from an EMBL/GenBank/DDBJ whole genome shotgun (WGS) entry which is preliminary data.</text>
</comment>
<dbReference type="Gene3D" id="3.30.420.10">
    <property type="entry name" value="Ribonuclease H-like superfamily/Ribonuclease H"/>
    <property type="match status" value="1"/>
</dbReference>
<protein>
    <recommendedName>
        <fullName evidence="8">Integrase catalytic domain-containing protein</fullName>
    </recommendedName>
</protein>
<accession>A0A2M8DR43</accession>
<dbReference type="PROSITE" id="PS50994">
    <property type="entry name" value="INTEGRASE"/>
    <property type="match status" value="1"/>
</dbReference>
<dbReference type="GO" id="GO:0016787">
    <property type="term" value="F:hydrolase activity"/>
    <property type="evidence" value="ECO:0007669"/>
    <property type="project" value="UniProtKB-KW"/>
</dbReference>
<dbReference type="InterPro" id="IPR001584">
    <property type="entry name" value="Integrase_cat-core"/>
</dbReference>
<keyword evidence="2" id="KW-0479">Metal-binding</keyword>
<keyword evidence="3" id="KW-0255">Endonuclease</keyword>
<dbReference type="PANTHER" id="PTHR42648">
    <property type="entry name" value="TRANSPOSASE, PUTATIVE-RELATED"/>
    <property type="match status" value="1"/>
</dbReference>
<dbReference type="SUPFAM" id="SSF46689">
    <property type="entry name" value="Homeodomain-like"/>
    <property type="match status" value="1"/>
</dbReference>
<evidence type="ECO:0000259" key="8">
    <source>
        <dbReference type="PROSITE" id="PS50994"/>
    </source>
</evidence>
<keyword evidence="4" id="KW-0378">Hydrolase</keyword>
<keyword evidence="6" id="KW-0229">DNA integration</keyword>
<dbReference type="InterPro" id="IPR012337">
    <property type="entry name" value="RNaseH-like_sf"/>
</dbReference>
<evidence type="ECO:0000256" key="4">
    <source>
        <dbReference type="ARBA" id="ARBA00022801"/>
    </source>
</evidence>
<dbReference type="InterPro" id="IPR036397">
    <property type="entry name" value="RNaseH_sf"/>
</dbReference>
<evidence type="ECO:0000256" key="2">
    <source>
        <dbReference type="ARBA" id="ARBA00022723"/>
    </source>
</evidence>
<evidence type="ECO:0000313" key="10">
    <source>
        <dbReference type="Proteomes" id="UP000230136"/>
    </source>
</evidence>
<dbReference type="InterPro" id="IPR009057">
    <property type="entry name" value="Homeodomain-like_sf"/>
</dbReference>
<dbReference type="InterPro" id="IPR039537">
    <property type="entry name" value="Retrotran_Ty1/copia-like"/>
</dbReference>
<reference evidence="10" key="1">
    <citation type="submission" date="2017-09" db="EMBL/GenBank/DDBJ databases">
        <title>Depth-based differentiation of microbial function through sediment-hosted aquifers and enrichment of novel symbionts in the deep terrestrial subsurface.</title>
        <authorList>
            <person name="Probst A.J."/>
            <person name="Ladd B."/>
            <person name="Jarett J.K."/>
            <person name="Geller-Mcgrath D.E."/>
            <person name="Sieber C.M.K."/>
            <person name="Emerson J.B."/>
            <person name="Anantharaman K."/>
            <person name="Thomas B.C."/>
            <person name="Malmstrom R."/>
            <person name="Stieglmeier M."/>
            <person name="Klingl A."/>
            <person name="Woyke T."/>
            <person name="Ryan C.M."/>
            <person name="Banfield J.F."/>
        </authorList>
    </citation>
    <scope>NUCLEOTIDE SEQUENCE [LARGE SCALE GENOMIC DNA]</scope>
</reference>
<keyword evidence="1" id="KW-0540">Nuclease</keyword>
<sequence length="313" mass="37463">MNKYDSRYMQLQQEKLESVIRKKQTVVSVAIELSVSRQTVHKWLNRYKRYGLEGLYRQKRKISQIAHNRTSEEIEIFIAQFARQYPFDGVETLSDRLQYEYNTKLHPTTIYRILKRNNVRYTKQYTQTKKRWKKQLFSHKLAGLELQMDTKYPFGYKQGKVIYTIIDDASRWVFVWSYSTANGDNTVDFFKKVLKRAPFTIQKVRTDQGTEFVNGKLKNILKEYNIIHRKNTPYCPEENGKIERFHRTLNQKALRYGFSPNDSLDSMQYKLNLFIHYYNYQKRHRGFGMDGLTPMQKLNDLASVNLSLQCYKS</sequence>
<evidence type="ECO:0000256" key="5">
    <source>
        <dbReference type="ARBA" id="ARBA00022842"/>
    </source>
</evidence>
<proteinExistence type="predicted"/>
<feature type="domain" description="Integrase catalytic" evidence="8">
    <location>
        <begin position="138"/>
        <end position="302"/>
    </location>
</feature>
<dbReference type="GO" id="GO:0046872">
    <property type="term" value="F:metal ion binding"/>
    <property type="evidence" value="ECO:0007669"/>
    <property type="project" value="UniProtKB-KW"/>
</dbReference>
<dbReference type="AlphaFoldDB" id="A0A2M8DR43"/>
<evidence type="ECO:0000256" key="6">
    <source>
        <dbReference type="ARBA" id="ARBA00022908"/>
    </source>
</evidence>
<keyword evidence="5" id="KW-0460">Magnesium</keyword>
<dbReference type="GO" id="GO:0006310">
    <property type="term" value="P:DNA recombination"/>
    <property type="evidence" value="ECO:0007669"/>
    <property type="project" value="UniProtKB-KW"/>
</dbReference>
<dbReference type="Pfam" id="PF13565">
    <property type="entry name" value="HTH_32"/>
    <property type="match status" value="1"/>
</dbReference>
<dbReference type="PANTHER" id="PTHR42648:SF11">
    <property type="entry name" value="TRANSPOSON TY4-P GAG-POL POLYPROTEIN"/>
    <property type="match status" value="1"/>
</dbReference>
<gene>
    <name evidence="9" type="ORF">CO073_02790</name>
</gene>
<dbReference type="Pfam" id="PF00665">
    <property type="entry name" value="rve"/>
    <property type="match status" value="1"/>
</dbReference>
<dbReference type="EMBL" id="PFSY01000128">
    <property type="protein sequence ID" value="PJC01812.1"/>
    <property type="molecule type" value="Genomic_DNA"/>
</dbReference>
<evidence type="ECO:0000256" key="3">
    <source>
        <dbReference type="ARBA" id="ARBA00022759"/>
    </source>
</evidence>
<organism evidence="9 10">
    <name type="scientific">Candidatus Komeilibacteria bacterium CG_4_9_14_0_8_um_filter_36_9</name>
    <dbReference type="NCBI Taxonomy" id="1974473"/>
    <lineage>
        <taxon>Bacteria</taxon>
        <taxon>Candidatus Komeiliibacteriota</taxon>
    </lineage>
</organism>